<keyword evidence="2" id="KW-1185">Reference proteome</keyword>
<gene>
    <name evidence="1" type="ORF">MO867_17870</name>
</gene>
<reference evidence="1" key="1">
    <citation type="journal article" date="2022" name="Arch. Microbiol.">
        <title>Microbulbifer okhotskensis sp. nov., isolated from a deep bottom sediment of the Okhotsk Sea.</title>
        <authorList>
            <person name="Romanenko L."/>
            <person name="Kurilenko V."/>
            <person name="Otstavnykh N."/>
            <person name="Velansky P."/>
            <person name="Isaeva M."/>
            <person name="Mikhailov V."/>
        </authorList>
    </citation>
    <scope>NUCLEOTIDE SEQUENCE</scope>
    <source>
        <strain evidence="1">OS29</strain>
    </source>
</reference>
<feature type="non-terminal residue" evidence="1">
    <location>
        <position position="116"/>
    </location>
</feature>
<evidence type="ECO:0000313" key="2">
    <source>
        <dbReference type="Proteomes" id="UP001139028"/>
    </source>
</evidence>
<protein>
    <submittedName>
        <fullName evidence="1">Uncharacterized protein</fullName>
    </submittedName>
</protein>
<comment type="caution">
    <text evidence="1">The sequence shown here is derived from an EMBL/GenBank/DDBJ whole genome shotgun (WGS) entry which is preliminary data.</text>
</comment>
<dbReference type="Proteomes" id="UP001139028">
    <property type="component" value="Unassembled WGS sequence"/>
</dbReference>
<dbReference type="AlphaFoldDB" id="A0A9X2EUN3"/>
<sequence>MKETSILFNGDMVRAILDGRKAQTRRLIKPQPFNGASDGEAIKQIGGLPPARNLSSILTNAWQTGFVDIPCPYGEPGDRLWGRETFHIPGGYLDQYLIDEISQGITKREEQVCYRA</sequence>
<proteinExistence type="predicted"/>
<dbReference type="RefSeq" id="WP_252471698.1">
    <property type="nucleotide sequence ID" value="NZ_JALBWM010000114.1"/>
</dbReference>
<organism evidence="1 2">
    <name type="scientific">Microbulbifer okhotskensis</name>
    <dbReference type="NCBI Taxonomy" id="2926617"/>
    <lineage>
        <taxon>Bacteria</taxon>
        <taxon>Pseudomonadati</taxon>
        <taxon>Pseudomonadota</taxon>
        <taxon>Gammaproteobacteria</taxon>
        <taxon>Cellvibrionales</taxon>
        <taxon>Microbulbiferaceae</taxon>
        <taxon>Microbulbifer</taxon>
    </lineage>
</organism>
<evidence type="ECO:0000313" key="1">
    <source>
        <dbReference type="EMBL" id="MCO1336201.1"/>
    </source>
</evidence>
<dbReference type="EMBL" id="JALBWM010000114">
    <property type="protein sequence ID" value="MCO1336201.1"/>
    <property type="molecule type" value="Genomic_DNA"/>
</dbReference>
<name>A0A9X2EUN3_9GAMM</name>
<accession>A0A9X2EUN3</accession>